<feature type="transmembrane region" description="Helical" evidence="7">
    <location>
        <begin position="53"/>
        <end position="73"/>
    </location>
</feature>
<dbReference type="PROSITE" id="PS50929">
    <property type="entry name" value="ABC_TM1F"/>
    <property type="match status" value="1"/>
</dbReference>
<dbReference type="InterPro" id="IPR036640">
    <property type="entry name" value="ABC1_TM_sf"/>
</dbReference>
<dbReference type="InterPro" id="IPR003439">
    <property type="entry name" value="ABC_transporter-like_ATP-bd"/>
</dbReference>
<evidence type="ECO:0000256" key="3">
    <source>
        <dbReference type="ARBA" id="ARBA00022741"/>
    </source>
</evidence>
<keyword evidence="3" id="KW-0547">Nucleotide-binding</keyword>
<dbReference type="InterPro" id="IPR039421">
    <property type="entry name" value="Type_1_exporter"/>
</dbReference>
<dbReference type="InterPro" id="IPR003593">
    <property type="entry name" value="AAA+_ATPase"/>
</dbReference>
<evidence type="ECO:0000256" key="1">
    <source>
        <dbReference type="ARBA" id="ARBA00004651"/>
    </source>
</evidence>
<dbReference type="Gene3D" id="1.20.1560.10">
    <property type="entry name" value="ABC transporter type 1, transmembrane domain"/>
    <property type="match status" value="1"/>
</dbReference>
<keyword evidence="6 7" id="KW-0472">Membrane</keyword>
<dbReference type="EMBL" id="JBHRZH010000018">
    <property type="protein sequence ID" value="MFC3763438.1"/>
    <property type="molecule type" value="Genomic_DNA"/>
</dbReference>
<name>A0ABV7YE46_9ACTN</name>
<evidence type="ECO:0000313" key="10">
    <source>
        <dbReference type="EMBL" id="MFC3763438.1"/>
    </source>
</evidence>
<evidence type="ECO:0000256" key="6">
    <source>
        <dbReference type="ARBA" id="ARBA00023136"/>
    </source>
</evidence>
<dbReference type="Pfam" id="PF00005">
    <property type="entry name" value="ABC_tran"/>
    <property type="match status" value="1"/>
</dbReference>
<comment type="subcellular location">
    <subcellularLocation>
        <location evidence="1">Cell membrane</location>
        <topology evidence="1">Multi-pass membrane protein</topology>
    </subcellularLocation>
</comment>
<evidence type="ECO:0000256" key="7">
    <source>
        <dbReference type="SAM" id="Phobius"/>
    </source>
</evidence>
<organism evidence="10 11">
    <name type="scientific">Tenggerimyces flavus</name>
    <dbReference type="NCBI Taxonomy" id="1708749"/>
    <lineage>
        <taxon>Bacteria</taxon>
        <taxon>Bacillati</taxon>
        <taxon>Actinomycetota</taxon>
        <taxon>Actinomycetes</taxon>
        <taxon>Propionibacteriales</taxon>
        <taxon>Nocardioidaceae</taxon>
        <taxon>Tenggerimyces</taxon>
    </lineage>
</organism>
<protein>
    <submittedName>
        <fullName evidence="10">ABC transporter ATP-binding protein</fullName>
    </submittedName>
</protein>
<dbReference type="InterPro" id="IPR017871">
    <property type="entry name" value="ABC_transporter-like_CS"/>
</dbReference>
<evidence type="ECO:0000259" key="8">
    <source>
        <dbReference type="PROSITE" id="PS50893"/>
    </source>
</evidence>
<dbReference type="PROSITE" id="PS00211">
    <property type="entry name" value="ABC_TRANSPORTER_1"/>
    <property type="match status" value="1"/>
</dbReference>
<evidence type="ECO:0000313" key="11">
    <source>
        <dbReference type="Proteomes" id="UP001595699"/>
    </source>
</evidence>
<evidence type="ECO:0000259" key="9">
    <source>
        <dbReference type="PROSITE" id="PS50929"/>
    </source>
</evidence>
<reference evidence="11" key="1">
    <citation type="journal article" date="2019" name="Int. J. Syst. Evol. Microbiol.">
        <title>The Global Catalogue of Microorganisms (GCM) 10K type strain sequencing project: providing services to taxonomists for standard genome sequencing and annotation.</title>
        <authorList>
            <consortium name="The Broad Institute Genomics Platform"/>
            <consortium name="The Broad Institute Genome Sequencing Center for Infectious Disease"/>
            <person name="Wu L."/>
            <person name="Ma J."/>
        </authorList>
    </citation>
    <scope>NUCLEOTIDE SEQUENCE [LARGE SCALE GENOMIC DNA]</scope>
    <source>
        <strain evidence="11">CGMCC 4.7241</strain>
    </source>
</reference>
<dbReference type="PROSITE" id="PS50893">
    <property type="entry name" value="ABC_TRANSPORTER_2"/>
    <property type="match status" value="1"/>
</dbReference>
<comment type="caution">
    <text evidence="10">The sequence shown here is derived from an EMBL/GenBank/DDBJ whole genome shotgun (WGS) entry which is preliminary data.</text>
</comment>
<dbReference type="RefSeq" id="WP_205117793.1">
    <property type="nucleotide sequence ID" value="NZ_JAFBCM010000001.1"/>
</dbReference>
<feature type="transmembrane region" description="Helical" evidence="7">
    <location>
        <begin position="126"/>
        <end position="149"/>
    </location>
</feature>
<evidence type="ECO:0000256" key="4">
    <source>
        <dbReference type="ARBA" id="ARBA00022840"/>
    </source>
</evidence>
<keyword evidence="2 7" id="KW-0812">Transmembrane</keyword>
<feature type="domain" description="ABC transporter" evidence="8">
    <location>
        <begin position="334"/>
        <end position="578"/>
    </location>
</feature>
<keyword evidence="11" id="KW-1185">Reference proteome</keyword>
<proteinExistence type="predicted"/>
<accession>A0ABV7YE46</accession>
<dbReference type="Gene3D" id="3.40.50.300">
    <property type="entry name" value="P-loop containing nucleotide triphosphate hydrolases"/>
    <property type="match status" value="1"/>
</dbReference>
<feature type="domain" description="ABC transmembrane type-1" evidence="9">
    <location>
        <begin position="19"/>
        <end position="299"/>
    </location>
</feature>
<dbReference type="PANTHER" id="PTHR24221">
    <property type="entry name" value="ATP-BINDING CASSETTE SUB-FAMILY B"/>
    <property type="match status" value="1"/>
</dbReference>
<keyword evidence="5 7" id="KW-1133">Transmembrane helix</keyword>
<dbReference type="SMART" id="SM00382">
    <property type="entry name" value="AAA"/>
    <property type="match status" value="1"/>
</dbReference>
<dbReference type="SUPFAM" id="SSF90123">
    <property type="entry name" value="ABC transporter transmembrane region"/>
    <property type="match status" value="1"/>
</dbReference>
<keyword evidence="4 10" id="KW-0067">ATP-binding</keyword>
<dbReference type="InterPro" id="IPR027417">
    <property type="entry name" value="P-loop_NTPase"/>
</dbReference>
<dbReference type="Proteomes" id="UP001595699">
    <property type="component" value="Unassembled WGS sequence"/>
</dbReference>
<dbReference type="PANTHER" id="PTHR24221:SF646">
    <property type="entry name" value="HAEMOLYSIN SECRETION ATP-BINDING PROTEIN"/>
    <property type="match status" value="1"/>
</dbReference>
<dbReference type="SUPFAM" id="SSF52540">
    <property type="entry name" value="P-loop containing nucleoside triphosphate hydrolases"/>
    <property type="match status" value="1"/>
</dbReference>
<sequence>MTFRLWFGMAFGTSPLLTWIQLVLNTVRALAPLVTLVGLKLVIDGLTSRDPSAIGAALIVGGLALSLVVPPVLNALESTVNDRGHLRIYRDLMAHVSRVPGVAHHENPSLADKVAYLRGQVSDMSYLSTGLVGAVVTALEVAATFGLLASVRPEFLLLPALGLLRIWSGSVAGRRQHEVRQRLARHGRMRGRLREIAAAPEHGVETRTSGLGRLLLTRFREVLAAERAETIRASRQGLLLEVAARLGFALGYGAAIAYTVVLVRNGSAPAGDIALIVLLAARVDQVAGMVNGQVQGMARTWRFFKAYGEFVTYVRESVAAGAGSPAPERVLGGITLNGVGFSYPQADAPALRDVDLHLPAGSTVALVGENGAGKTTLVKLLLRLYEPTAGTIRVDDVGMDSIDVGSWRERCSAGFQDFDRFEFVAATTVGVGDLPRLDDRGAVDRALERGDAEDVVAQLPDGLDTQLGSAWQGGVDLSVGQWQRLALARAFMRPEPLLLVLDEPTAALDPESEHALFERFAEATQRSAGGITVLVSHRFSTVRMADLIVVMHEGRLHELGSHDDLMAAGGLYAELYTLQAQAYR</sequence>
<evidence type="ECO:0000256" key="2">
    <source>
        <dbReference type="ARBA" id="ARBA00022692"/>
    </source>
</evidence>
<dbReference type="GO" id="GO:0005524">
    <property type="term" value="F:ATP binding"/>
    <property type="evidence" value="ECO:0007669"/>
    <property type="project" value="UniProtKB-KW"/>
</dbReference>
<gene>
    <name evidence="10" type="ORF">ACFOUW_21550</name>
</gene>
<dbReference type="InterPro" id="IPR011527">
    <property type="entry name" value="ABC1_TM_dom"/>
</dbReference>
<evidence type="ECO:0000256" key="5">
    <source>
        <dbReference type="ARBA" id="ARBA00022989"/>
    </source>
</evidence>